<dbReference type="InterPro" id="IPR023572">
    <property type="entry name" value="Archease_dom"/>
</dbReference>
<dbReference type="InParanoid" id="A0A0F7IG39"/>
<evidence type="ECO:0000256" key="2">
    <source>
        <dbReference type="ARBA" id="ARBA00022694"/>
    </source>
</evidence>
<evidence type="ECO:0000256" key="1">
    <source>
        <dbReference type="ARBA" id="ARBA00007963"/>
    </source>
</evidence>
<dbReference type="SUPFAM" id="SSF69819">
    <property type="entry name" value="MTH1598-like"/>
    <property type="match status" value="1"/>
</dbReference>
<dbReference type="GO" id="GO:0008033">
    <property type="term" value="P:tRNA processing"/>
    <property type="evidence" value="ECO:0007669"/>
    <property type="project" value="UniProtKB-KW"/>
</dbReference>
<dbReference type="InterPro" id="IPR002804">
    <property type="entry name" value="Archease"/>
</dbReference>
<keyword evidence="7" id="KW-1185">Reference proteome</keyword>
<dbReference type="PATRIC" id="fig|113653.22.peg.1143"/>
<dbReference type="FunCoup" id="A0A0F7IG39">
    <property type="interactions" value="45"/>
</dbReference>
<dbReference type="RefSeq" id="WP_048095245.1">
    <property type="nucleotide sequence ID" value="NZ_CP011267.1"/>
</dbReference>
<reference evidence="6 7" key="1">
    <citation type="submission" date="2015-04" db="EMBL/GenBank/DDBJ databases">
        <title>The complete genome sequence of the hyperthermophilic, obligate iron-reducing archaeon Geoglobus ahangari strain 234T.</title>
        <authorList>
            <person name="Manzella M.P."/>
            <person name="Holmes D.E."/>
            <person name="Rocheleau J.M."/>
            <person name="Chung A."/>
            <person name="Reguera G."/>
            <person name="Kashefi K."/>
        </authorList>
    </citation>
    <scope>NUCLEOTIDE SEQUENCE [LARGE SCALE GENOMIC DNA]</scope>
    <source>
        <strain evidence="6 7">234</strain>
    </source>
</reference>
<dbReference type="HOGENOM" id="CLU_111362_3_0_2"/>
<dbReference type="GO" id="GO:0046872">
    <property type="term" value="F:metal ion binding"/>
    <property type="evidence" value="ECO:0007669"/>
    <property type="project" value="UniProtKB-KW"/>
</dbReference>
<protein>
    <recommendedName>
        <fullName evidence="5">Archease domain-containing protein</fullName>
    </recommendedName>
</protein>
<dbReference type="STRING" id="113653.GAH_01148"/>
<sequence>MYRFLDHTADIAFEVKASSLSELLRDASLAFYEAFTFQELLSEEVERELVVEEDSPDYLLFAWLNELLYLFDTEHFAGRSVEVEVEEGERLVARGRILGDRLSPEKVKLEPKAITLHNFRVEKRDGEWYAFVVVDI</sequence>
<dbReference type="GeneID" id="24803722"/>
<dbReference type="EMBL" id="CP011267">
    <property type="protein sequence ID" value="AKG91537.1"/>
    <property type="molecule type" value="Genomic_DNA"/>
</dbReference>
<dbReference type="InterPro" id="IPR036820">
    <property type="entry name" value="Archease_dom_sf"/>
</dbReference>
<dbReference type="PANTHER" id="PTHR12682:SF11">
    <property type="entry name" value="PROTEIN ARCHEASE"/>
    <property type="match status" value="1"/>
</dbReference>
<dbReference type="KEGG" id="gah:GAH_01148"/>
<dbReference type="PANTHER" id="PTHR12682">
    <property type="entry name" value="ARCHEASE"/>
    <property type="match status" value="1"/>
</dbReference>
<comment type="similarity">
    <text evidence="1">Belongs to the archease family.</text>
</comment>
<dbReference type="Pfam" id="PF01951">
    <property type="entry name" value="Archease"/>
    <property type="match status" value="1"/>
</dbReference>
<organism evidence="6 7">
    <name type="scientific">Geoglobus ahangari</name>
    <dbReference type="NCBI Taxonomy" id="113653"/>
    <lineage>
        <taxon>Archaea</taxon>
        <taxon>Methanobacteriati</taxon>
        <taxon>Methanobacteriota</taxon>
        <taxon>Archaeoglobi</taxon>
        <taxon>Archaeoglobales</taxon>
        <taxon>Archaeoglobaceae</taxon>
        <taxon>Geoglobus</taxon>
    </lineage>
</organism>
<keyword evidence="3" id="KW-0479">Metal-binding</keyword>
<dbReference type="Proteomes" id="UP000034723">
    <property type="component" value="Chromosome"/>
</dbReference>
<gene>
    <name evidence="6" type="ORF">GAH_01148</name>
</gene>
<evidence type="ECO:0000313" key="7">
    <source>
        <dbReference type="Proteomes" id="UP000034723"/>
    </source>
</evidence>
<name>A0A0F7IG39_9EURY</name>
<evidence type="ECO:0000313" key="6">
    <source>
        <dbReference type="EMBL" id="AKG91537.1"/>
    </source>
</evidence>
<evidence type="ECO:0000259" key="5">
    <source>
        <dbReference type="Pfam" id="PF01951"/>
    </source>
</evidence>
<feature type="domain" description="Archease" evidence="5">
    <location>
        <begin position="2"/>
        <end position="136"/>
    </location>
</feature>
<evidence type="ECO:0000256" key="3">
    <source>
        <dbReference type="ARBA" id="ARBA00022723"/>
    </source>
</evidence>
<proteinExistence type="inferred from homology"/>
<dbReference type="Gene3D" id="3.55.10.10">
    <property type="entry name" value="Archease domain"/>
    <property type="match status" value="1"/>
</dbReference>
<evidence type="ECO:0000256" key="4">
    <source>
        <dbReference type="ARBA" id="ARBA00022837"/>
    </source>
</evidence>
<keyword evidence="2" id="KW-0819">tRNA processing</keyword>
<keyword evidence="4" id="KW-0106">Calcium</keyword>
<dbReference type="AlphaFoldDB" id="A0A0F7IG39"/>
<accession>A0A0F7IG39</accession>
<dbReference type="OrthoDB" id="8831at2157"/>